<sequence>MKSRFISRLVNSVSLGRLKFGWYDNAFCSDANAIFSGGSPRSGTTLLYSLLNAHDNIFMALETGLMSGNRNLSRIHGRTNLSVPELSELYRRSRCYPEFSEKVLSGLAVDAGKQRWGDKSPVNVTLIENIFRYFPKSRFIHIVRDGRDAVCSIRNHPPSFGNRYNINPWDKSVQLWESWTRQGIAWRDDPRYYEIKYEALVNNPQQALIELFQWLGEPWQDNILTKAKSTKVSSHLGVSKPINRDSYGAWQAKLPQEARALFYGSANELLVSLGYTEDDAWIGDKPVDL</sequence>
<evidence type="ECO:0000313" key="3">
    <source>
        <dbReference type="Proteomes" id="UP000055136"/>
    </source>
</evidence>
<dbReference type="Proteomes" id="UP000055136">
    <property type="component" value="Chromosome"/>
</dbReference>
<proteinExistence type="predicted"/>
<gene>
    <name evidence="2" type="ORF">Tel_13520</name>
</gene>
<dbReference type="InterPro" id="IPR026634">
    <property type="entry name" value="TPST-like"/>
</dbReference>
<dbReference type="SUPFAM" id="SSF52540">
    <property type="entry name" value="P-loop containing nucleoside triphosphate hydrolases"/>
    <property type="match status" value="1"/>
</dbReference>
<protein>
    <recommendedName>
        <fullName evidence="4">Sulfotransferase</fullName>
    </recommendedName>
</protein>
<keyword evidence="1" id="KW-0808">Transferase</keyword>
<evidence type="ECO:0008006" key="4">
    <source>
        <dbReference type="Google" id="ProtNLM"/>
    </source>
</evidence>
<dbReference type="InterPro" id="IPR027417">
    <property type="entry name" value="P-loop_NTPase"/>
</dbReference>
<dbReference type="PANTHER" id="PTHR12788">
    <property type="entry name" value="PROTEIN-TYROSINE SULFOTRANSFERASE 2"/>
    <property type="match status" value="1"/>
</dbReference>
<dbReference type="STRING" id="1748243.Tel_13520"/>
<name>A0A0S2TG13_9GAMM</name>
<dbReference type="AlphaFoldDB" id="A0A0S2TG13"/>
<reference evidence="2" key="1">
    <citation type="submission" date="2015-10" db="EMBL/GenBank/DDBJ databases">
        <title>Description of Candidatus Tenderia electrophaga gen. nov, sp. nov., an Uncultivated Electroautotroph from a Biocathode Enrichment.</title>
        <authorList>
            <person name="Eddie B.J."/>
            <person name="Malanoski A.P."/>
            <person name="Wang Z."/>
            <person name="Hall R.J."/>
            <person name="Oh S.D."/>
            <person name="Heiner C."/>
            <person name="Lin B."/>
            <person name="Strycharz-Glaven S.M."/>
        </authorList>
    </citation>
    <scope>NUCLEOTIDE SEQUENCE [LARGE SCALE GENOMIC DNA]</scope>
    <source>
        <strain evidence="2">NRL1</strain>
    </source>
</reference>
<dbReference type="KEGG" id="tee:Tel_13520"/>
<evidence type="ECO:0000256" key="1">
    <source>
        <dbReference type="ARBA" id="ARBA00022679"/>
    </source>
</evidence>
<dbReference type="PANTHER" id="PTHR12788:SF10">
    <property type="entry name" value="PROTEIN-TYROSINE SULFOTRANSFERASE"/>
    <property type="match status" value="1"/>
</dbReference>
<accession>A0A0S2TG13</accession>
<evidence type="ECO:0000313" key="2">
    <source>
        <dbReference type="EMBL" id="ALP54067.1"/>
    </source>
</evidence>
<dbReference type="Gene3D" id="3.40.50.300">
    <property type="entry name" value="P-loop containing nucleotide triphosphate hydrolases"/>
    <property type="match status" value="1"/>
</dbReference>
<dbReference type="GO" id="GO:0008476">
    <property type="term" value="F:protein-tyrosine sulfotransferase activity"/>
    <property type="evidence" value="ECO:0007669"/>
    <property type="project" value="InterPro"/>
</dbReference>
<dbReference type="Pfam" id="PF13469">
    <property type="entry name" value="Sulfotransfer_3"/>
    <property type="match status" value="1"/>
</dbReference>
<dbReference type="EMBL" id="CP013099">
    <property type="protein sequence ID" value="ALP54067.1"/>
    <property type="molecule type" value="Genomic_DNA"/>
</dbReference>
<organism evidence="2 3">
    <name type="scientific">Candidatus Tenderia electrophaga</name>
    <dbReference type="NCBI Taxonomy" id="1748243"/>
    <lineage>
        <taxon>Bacteria</taxon>
        <taxon>Pseudomonadati</taxon>
        <taxon>Pseudomonadota</taxon>
        <taxon>Gammaproteobacteria</taxon>
        <taxon>Candidatus Tenderiales</taxon>
        <taxon>Candidatus Tenderiaceae</taxon>
        <taxon>Candidatus Tenderia</taxon>
    </lineage>
</organism>
<keyword evidence="3" id="KW-1185">Reference proteome</keyword>